<dbReference type="GO" id="GO:0005524">
    <property type="term" value="F:ATP binding"/>
    <property type="evidence" value="ECO:0007669"/>
    <property type="project" value="UniProtKB-KW"/>
</dbReference>
<dbReference type="EMBL" id="CP048788">
    <property type="protein sequence ID" value="QJF51179.1"/>
    <property type="molecule type" value="Genomic_DNA"/>
</dbReference>
<evidence type="ECO:0000256" key="3">
    <source>
        <dbReference type="ARBA" id="ARBA00021495"/>
    </source>
</evidence>
<evidence type="ECO:0000256" key="11">
    <source>
        <dbReference type="ARBA" id="ARBA00035100"/>
    </source>
</evidence>
<dbReference type="Pfam" id="PF01627">
    <property type="entry name" value="Hpt"/>
    <property type="match status" value="1"/>
</dbReference>
<feature type="domain" description="CheW-like" evidence="15">
    <location>
        <begin position="610"/>
        <end position="746"/>
    </location>
</feature>
<feature type="region of interest" description="Disordered" evidence="13">
    <location>
        <begin position="306"/>
        <end position="359"/>
    </location>
</feature>
<dbReference type="Pfam" id="PF02518">
    <property type="entry name" value="HATPase_c"/>
    <property type="match status" value="1"/>
</dbReference>
<evidence type="ECO:0000256" key="1">
    <source>
        <dbReference type="ARBA" id="ARBA00000085"/>
    </source>
</evidence>
<dbReference type="Proteomes" id="UP000503308">
    <property type="component" value="Chromosome"/>
</dbReference>
<keyword evidence="5 12" id="KW-0597">Phosphoprotein</keyword>
<dbReference type="SUPFAM" id="SSF55874">
    <property type="entry name" value="ATPase domain of HSP90 chaperone/DNA topoisomerase II/histidine kinase"/>
    <property type="match status" value="1"/>
</dbReference>
<evidence type="ECO:0000313" key="18">
    <source>
        <dbReference type="Proteomes" id="UP000503308"/>
    </source>
</evidence>
<evidence type="ECO:0000256" key="9">
    <source>
        <dbReference type="ARBA" id="ARBA00022840"/>
    </source>
</evidence>
<evidence type="ECO:0000256" key="6">
    <source>
        <dbReference type="ARBA" id="ARBA00022679"/>
    </source>
</evidence>
<keyword evidence="6" id="KW-0808">Transferase</keyword>
<dbReference type="SMART" id="SM00073">
    <property type="entry name" value="HPT"/>
    <property type="match status" value="1"/>
</dbReference>
<dbReference type="InterPro" id="IPR004358">
    <property type="entry name" value="Sig_transdc_His_kin-like_C"/>
</dbReference>
<evidence type="ECO:0000259" key="16">
    <source>
        <dbReference type="PROSITE" id="PS50894"/>
    </source>
</evidence>
<dbReference type="Gene3D" id="2.30.30.40">
    <property type="entry name" value="SH3 Domains"/>
    <property type="match status" value="1"/>
</dbReference>
<keyword evidence="7" id="KW-0547">Nucleotide-binding</keyword>
<dbReference type="CDD" id="cd16916">
    <property type="entry name" value="HATPase_CheA-like"/>
    <property type="match status" value="1"/>
</dbReference>
<dbReference type="GO" id="GO:0005737">
    <property type="term" value="C:cytoplasm"/>
    <property type="evidence" value="ECO:0007669"/>
    <property type="project" value="InterPro"/>
</dbReference>
<keyword evidence="10" id="KW-0902">Two-component regulatory system</keyword>
<dbReference type="CDD" id="cd00731">
    <property type="entry name" value="CheA_reg"/>
    <property type="match status" value="1"/>
</dbReference>
<comment type="function">
    <text evidence="11">Involved in the transmission of sensory signals from the chemoreceptors to the flagellar motors. CheA is autophosphorylated; it can transfer its phosphate group to either CheB or CheY.</text>
</comment>
<dbReference type="SUPFAM" id="SSF50341">
    <property type="entry name" value="CheW-like"/>
    <property type="match status" value="1"/>
</dbReference>
<dbReference type="PANTHER" id="PTHR43395:SF10">
    <property type="entry name" value="CHEMOTAXIS PROTEIN CHEA"/>
    <property type="match status" value="1"/>
</dbReference>
<dbReference type="PANTHER" id="PTHR43395">
    <property type="entry name" value="SENSOR HISTIDINE KINASE CHEA"/>
    <property type="match status" value="1"/>
</dbReference>
<gene>
    <name evidence="17" type="ORF">G3256_08405</name>
</gene>
<evidence type="ECO:0000256" key="13">
    <source>
        <dbReference type="SAM" id="MobiDB-lite"/>
    </source>
</evidence>
<keyword evidence="18" id="KW-1185">Reference proteome</keyword>
<evidence type="ECO:0000256" key="10">
    <source>
        <dbReference type="ARBA" id="ARBA00023012"/>
    </source>
</evidence>
<evidence type="ECO:0000256" key="8">
    <source>
        <dbReference type="ARBA" id="ARBA00022777"/>
    </source>
</evidence>
<reference evidence="17 18" key="1">
    <citation type="submission" date="2020-02" db="EMBL/GenBank/DDBJ databases">
        <title>Genome sequence of Roseobacter ponti.</title>
        <authorList>
            <person name="Hollensteiner J."/>
            <person name="Schneider D."/>
            <person name="Poehlein A."/>
            <person name="Daniel R."/>
        </authorList>
    </citation>
    <scope>NUCLEOTIDE SEQUENCE [LARGE SCALE GENOMIC DNA]</scope>
    <source>
        <strain evidence="17 18">DSM 106830</strain>
    </source>
</reference>
<dbReference type="EC" id="2.7.13.3" evidence="2"/>
<dbReference type="InterPro" id="IPR051315">
    <property type="entry name" value="Bact_Chemotaxis_CheA"/>
</dbReference>
<dbReference type="InterPro" id="IPR036097">
    <property type="entry name" value="HisK_dim/P_sf"/>
</dbReference>
<evidence type="ECO:0000313" key="17">
    <source>
        <dbReference type="EMBL" id="QJF51179.1"/>
    </source>
</evidence>
<keyword evidence="4" id="KW-0145">Chemotaxis</keyword>
<dbReference type="SUPFAM" id="SSF47384">
    <property type="entry name" value="Homodimeric domain of signal transducing histidine kinase"/>
    <property type="match status" value="1"/>
</dbReference>
<dbReference type="SMART" id="SM01231">
    <property type="entry name" value="H-kinase_dim"/>
    <property type="match status" value="1"/>
</dbReference>
<dbReference type="PROSITE" id="PS50894">
    <property type="entry name" value="HPT"/>
    <property type="match status" value="1"/>
</dbReference>
<dbReference type="PROSITE" id="PS50109">
    <property type="entry name" value="HIS_KIN"/>
    <property type="match status" value="1"/>
</dbReference>
<evidence type="ECO:0000256" key="4">
    <source>
        <dbReference type="ARBA" id="ARBA00022500"/>
    </source>
</evidence>
<dbReference type="GO" id="GO:0006935">
    <property type="term" value="P:chemotaxis"/>
    <property type="evidence" value="ECO:0007669"/>
    <property type="project" value="UniProtKB-KW"/>
</dbReference>
<dbReference type="GO" id="GO:0000155">
    <property type="term" value="F:phosphorelay sensor kinase activity"/>
    <property type="evidence" value="ECO:0007669"/>
    <property type="project" value="InterPro"/>
</dbReference>
<dbReference type="SMART" id="SM00260">
    <property type="entry name" value="CheW"/>
    <property type="match status" value="1"/>
</dbReference>
<dbReference type="Gene3D" id="3.30.565.10">
    <property type="entry name" value="Histidine kinase-like ATPase, C-terminal domain"/>
    <property type="match status" value="1"/>
</dbReference>
<evidence type="ECO:0000259" key="14">
    <source>
        <dbReference type="PROSITE" id="PS50109"/>
    </source>
</evidence>
<dbReference type="Pfam" id="PF02895">
    <property type="entry name" value="H-kinase_dim"/>
    <property type="match status" value="1"/>
</dbReference>
<name>A0A858SQP8_9RHOB</name>
<evidence type="ECO:0000256" key="5">
    <source>
        <dbReference type="ARBA" id="ARBA00022553"/>
    </source>
</evidence>
<dbReference type="CDD" id="cd00088">
    <property type="entry name" value="HPT"/>
    <property type="match status" value="1"/>
</dbReference>
<proteinExistence type="predicted"/>
<dbReference type="InterPro" id="IPR005467">
    <property type="entry name" value="His_kinase_dom"/>
</dbReference>
<dbReference type="InterPro" id="IPR036890">
    <property type="entry name" value="HATPase_C_sf"/>
</dbReference>
<feature type="modified residue" description="Phosphohistidine" evidence="12">
    <location>
        <position position="51"/>
    </location>
</feature>
<keyword evidence="8" id="KW-0418">Kinase</keyword>
<evidence type="ECO:0000259" key="15">
    <source>
        <dbReference type="PROSITE" id="PS50851"/>
    </source>
</evidence>
<keyword evidence="9" id="KW-0067">ATP-binding</keyword>
<dbReference type="InterPro" id="IPR008207">
    <property type="entry name" value="Sig_transdc_His_kin_Hpt_dom"/>
</dbReference>
<dbReference type="Gene3D" id="1.10.287.560">
    <property type="entry name" value="Histidine kinase CheA-like, homodimeric domain"/>
    <property type="match status" value="1"/>
</dbReference>
<dbReference type="Gene3D" id="1.20.120.160">
    <property type="entry name" value="HPT domain"/>
    <property type="match status" value="1"/>
</dbReference>
<accession>A0A858SQP8</accession>
<dbReference type="InterPro" id="IPR004105">
    <property type="entry name" value="CheA-like_dim"/>
</dbReference>
<sequence>MSDANDPMAEIRASFFIECEELLEALQDGLQLLYDGADDTETINVVFRAVHSIKGGAGAFGLEALVRFAHRFETVLDEIRSERMSAGADALKVFFQCADHLSDLVRISRDAGDLPDEKTAELLGELDKLLGEEGASAHDEPEPEEDIEFQPAILSLDLDLGGEDDTPELAIADLPDLPPIASTNRFRILFRPANELFETGNEPFHMLRALDELGECDVICQLERLPDFADLNPEHSFLSWTIELSTEADAAEIEAAFEFVEGLCTLEVEAIRQPEEISAELSQEMPETGIEVVQSTQEVPLPDAATNVQEARPGVPRNEQPATETLPEPEPDAPAAEVPATKTPEQKPPAKTNAPAAAKSVVRVDLDRIERLVNLVGELVINQAMLSQSLESSGLSPHSDAMNGLEEFQRLTRDIQDSVMMIRAQPVKSLFQRMSRIVRESSSMVDKDVRLHTEGENTEVDKTVIERLADPLTHMIRNAVDHGLETTEKRLAAGKPRQGRVNLTAAHRSGRVVIDVSDDGGGINREKVLQIAIDKGLVPADVSFSDTEIDNLLFLPGFSTASVVSDLSGRGVGMDVVRTAIQALGGRITISSVPGVGTTFSISLPLTLAVLDGMVVQVADETLVLPLNVVIETLTLGKGDVEMVRPGAHVVRVRSGFVPLFDLGEELGYRSPISEYEGSVVLLIAHEDGSHAALIIDSILDQRQVVIKGLDDSFFRAPGIAAATILGDGQIALILDTSDIISNAIGATGTGASPSLTGIPA</sequence>
<dbReference type="InterPro" id="IPR003594">
    <property type="entry name" value="HATPase_dom"/>
</dbReference>
<feature type="domain" description="HPt" evidence="16">
    <location>
        <begin position="4"/>
        <end position="108"/>
    </location>
</feature>
<dbReference type="PRINTS" id="PR00344">
    <property type="entry name" value="BCTRLSENSOR"/>
</dbReference>
<dbReference type="RefSeq" id="WP_169640394.1">
    <property type="nucleotide sequence ID" value="NZ_CP048788.1"/>
</dbReference>
<dbReference type="PROSITE" id="PS50851">
    <property type="entry name" value="CHEW"/>
    <property type="match status" value="1"/>
</dbReference>
<dbReference type="SMART" id="SM00387">
    <property type="entry name" value="HATPase_c"/>
    <property type="match status" value="1"/>
</dbReference>
<dbReference type="Pfam" id="PF01584">
    <property type="entry name" value="CheW"/>
    <property type="match status" value="1"/>
</dbReference>
<dbReference type="InterPro" id="IPR037006">
    <property type="entry name" value="CheA-like_homodim_sf"/>
</dbReference>
<protein>
    <recommendedName>
        <fullName evidence="3">Chemotaxis protein CheA</fullName>
        <ecNumber evidence="2">2.7.13.3</ecNumber>
    </recommendedName>
</protein>
<feature type="compositionally biased region" description="Low complexity" evidence="13">
    <location>
        <begin position="349"/>
        <end position="359"/>
    </location>
</feature>
<dbReference type="AlphaFoldDB" id="A0A858SQP8"/>
<evidence type="ECO:0000256" key="2">
    <source>
        <dbReference type="ARBA" id="ARBA00012438"/>
    </source>
</evidence>
<dbReference type="InterPro" id="IPR036061">
    <property type="entry name" value="CheW-like_dom_sf"/>
</dbReference>
<comment type="catalytic activity">
    <reaction evidence="1">
        <text>ATP + protein L-histidine = ADP + protein N-phospho-L-histidine.</text>
        <dbReference type="EC" id="2.7.13.3"/>
    </reaction>
</comment>
<evidence type="ECO:0000256" key="7">
    <source>
        <dbReference type="ARBA" id="ARBA00022741"/>
    </source>
</evidence>
<dbReference type="InterPro" id="IPR002545">
    <property type="entry name" value="CheW-lke_dom"/>
</dbReference>
<evidence type="ECO:0000256" key="12">
    <source>
        <dbReference type="PROSITE-ProRule" id="PRU00110"/>
    </source>
</evidence>
<dbReference type="KEGG" id="rpon:G3256_08405"/>
<dbReference type="FunFam" id="3.30.565.10:FF:000016">
    <property type="entry name" value="Chemotaxis protein CheA, putative"/>
    <property type="match status" value="1"/>
</dbReference>
<feature type="domain" description="Histidine kinase" evidence="14">
    <location>
        <begin position="406"/>
        <end position="608"/>
    </location>
</feature>
<organism evidence="17 18">
    <name type="scientific">Roseobacter ponti</name>
    <dbReference type="NCBI Taxonomy" id="1891787"/>
    <lineage>
        <taxon>Bacteria</taxon>
        <taxon>Pseudomonadati</taxon>
        <taxon>Pseudomonadota</taxon>
        <taxon>Alphaproteobacteria</taxon>
        <taxon>Rhodobacterales</taxon>
        <taxon>Roseobacteraceae</taxon>
        <taxon>Roseobacter</taxon>
    </lineage>
</organism>
<dbReference type="InterPro" id="IPR036641">
    <property type="entry name" value="HPT_dom_sf"/>
</dbReference>
<dbReference type="SUPFAM" id="SSF47226">
    <property type="entry name" value="Histidine-containing phosphotransfer domain, HPT domain"/>
    <property type="match status" value="1"/>
</dbReference>